<comment type="caution">
    <text evidence="2">The sequence shown here is derived from an EMBL/GenBank/DDBJ whole genome shotgun (WGS) entry which is preliminary data.</text>
</comment>
<feature type="domain" description="LRAT" evidence="1">
    <location>
        <begin position="107"/>
        <end position="154"/>
    </location>
</feature>
<sequence length="165" mass="19181">MEDTNDEREEVDETGRMNRTFPGAFLSNAVRNFIDHDDEVVGNISVLKKGDHIVFSSWFFHPRCHGIVVGTDIKENLVKVIRFTHSRKVVRELLPFRSPIFRVTVYRSKANVLPSDTSDPEKVVQRAKSMLNKDLPYNLRRNNCKTFARWCKTGIYPGKFDEYSK</sequence>
<evidence type="ECO:0000259" key="1">
    <source>
        <dbReference type="Pfam" id="PF04970"/>
    </source>
</evidence>
<dbReference type="InterPro" id="IPR007053">
    <property type="entry name" value="LRAT_dom"/>
</dbReference>
<dbReference type="AlphaFoldDB" id="A0A9Q1CRE9"/>
<proteinExistence type="predicted"/>
<dbReference type="Gene3D" id="3.90.1720.10">
    <property type="entry name" value="endopeptidase domain like (from Nostoc punctiforme)"/>
    <property type="match status" value="1"/>
</dbReference>
<reference evidence="2" key="1">
    <citation type="submission" date="2021-10" db="EMBL/GenBank/DDBJ databases">
        <title>Tropical sea cucumber genome reveals ecological adaptation and Cuvierian tubules defense mechanism.</title>
        <authorList>
            <person name="Chen T."/>
        </authorList>
    </citation>
    <scope>NUCLEOTIDE SEQUENCE</scope>
    <source>
        <strain evidence="2">Nanhai2018</strain>
        <tissue evidence="2">Muscle</tissue>
    </source>
</reference>
<name>A0A9Q1CRE9_HOLLE</name>
<dbReference type="EMBL" id="JAIZAY010000001">
    <property type="protein sequence ID" value="KAJ8049508.1"/>
    <property type="molecule type" value="Genomic_DNA"/>
</dbReference>
<dbReference type="PANTHER" id="PTHR46137">
    <property type="entry name" value="OS05G0310600 PROTEIN"/>
    <property type="match status" value="1"/>
</dbReference>
<evidence type="ECO:0000313" key="2">
    <source>
        <dbReference type="EMBL" id="KAJ8049508.1"/>
    </source>
</evidence>
<dbReference type="Pfam" id="PF04970">
    <property type="entry name" value="LRAT"/>
    <property type="match status" value="1"/>
</dbReference>
<organism evidence="2 3">
    <name type="scientific">Holothuria leucospilota</name>
    <name type="common">Black long sea cucumber</name>
    <name type="synonym">Mertensiothuria leucospilota</name>
    <dbReference type="NCBI Taxonomy" id="206669"/>
    <lineage>
        <taxon>Eukaryota</taxon>
        <taxon>Metazoa</taxon>
        <taxon>Echinodermata</taxon>
        <taxon>Eleutherozoa</taxon>
        <taxon>Echinozoa</taxon>
        <taxon>Holothuroidea</taxon>
        <taxon>Aspidochirotacea</taxon>
        <taxon>Aspidochirotida</taxon>
        <taxon>Holothuriidae</taxon>
        <taxon>Holothuria</taxon>
    </lineage>
</organism>
<evidence type="ECO:0000313" key="3">
    <source>
        <dbReference type="Proteomes" id="UP001152320"/>
    </source>
</evidence>
<dbReference type="Proteomes" id="UP001152320">
    <property type="component" value="Chromosome 1"/>
</dbReference>
<protein>
    <recommendedName>
        <fullName evidence="1">LRAT domain-containing protein</fullName>
    </recommendedName>
</protein>
<keyword evidence="3" id="KW-1185">Reference proteome</keyword>
<dbReference type="OrthoDB" id="421951at2759"/>
<accession>A0A9Q1CRE9</accession>
<dbReference type="PANTHER" id="PTHR46137:SF3">
    <property type="entry name" value="OS05G0310600 PROTEIN"/>
    <property type="match status" value="1"/>
</dbReference>
<gene>
    <name evidence="2" type="ORF">HOLleu_02280</name>
</gene>